<dbReference type="Proteomes" id="UP000326565">
    <property type="component" value="Unassembled WGS sequence"/>
</dbReference>
<protein>
    <recommendedName>
        <fullName evidence="1">Enoyl reductase (ER) domain-containing protein</fullName>
    </recommendedName>
</protein>
<dbReference type="GO" id="GO:0016491">
    <property type="term" value="F:oxidoreductase activity"/>
    <property type="evidence" value="ECO:0007669"/>
    <property type="project" value="InterPro"/>
</dbReference>
<dbReference type="InterPro" id="IPR052711">
    <property type="entry name" value="Zinc_ADH-like"/>
</dbReference>
<evidence type="ECO:0000313" key="2">
    <source>
        <dbReference type="EMBL" id="KAB8069653.1"/>
    </source>
</evidence>
<dbReference type="SUPFAM" id="SSF50129">
    <property type="entry name" value="GroES-like"/>
    <property type="match status" value="1"/>
</dbReference>
<proteinExistence type="predicted"/>
<evidence type="ECO:0000313" key="3">
    <source>
        <dbReference type="Proteomes" id="UP000326565"/>
    </source>
</evidence>
<dbReference type="InterPro" id="IPR013154">
    <property type="entry name" value="ADH-like_N"/>
</dbReference>
<dbReference type="Pfam" id="PF00107">
    <property type="entry name" value="ADH_zinc_N"/>
    <property type="match status" value="1"/>
</dbReference>
<dbReference type="InterPro" id="IPR036291">
    <property type="entry name" value="NAD(P)-bd_dom_sf"/>
</dbReference>
<dbReference type="AlphaFoldDB" id="A0A5N5WME8"/>
<dbReference type="SMART" id="SM00829">
    <property type="entry name" value="PKS_ER"/>
    <property type="match status" value="1"/>
</dbReference>
<dbReference type="EMBL" id="ML732332">
    <property type="protein sequence ID" value="KAB8069653.1"/>
    <property type="molecule type" value="Genomic_DNA"/>
</dbReference>
<dbReference type="Gene3D" id="3.40.50.720">
    <property type="entry name" value="NAD(P)-binding Rossmann-like Domain"/>
    <property type="match status" value="1"/>
</dbReference>
<organism evidence="2 3">
    <name type="scientific">Aspergillus leporis</name>
    <dbReference type="NCBI Taxonomy" id="41062"/>
    <lineage>
        <taxon>Eukaryota</taxon>
        <taxon>Fungi</taxon>
        <taxon>Dikarya</taxon>
        <taxon>Ascomycota</taxon>
        <taxon>Pezizomycotina</taxon>
        <taxon>Eurotiomycetes</taxon>
        <taxon>Eurotiomycetidae</taxon>
        <taxon>Eurotiales</taxon>
        <taxon>Aspergillaceae</taxon>
        <taxon>Aspergillus</taxon>
        <taxon>Aspergillus subgen. Circumdati</taxon>
    </lineage>
</organism>
<dbReference type="OrthoDB" id="9930022at2759"/>
<dbReference type="PANTHER" id="PTHR45033">
    <property type="match status" value="1"/>
</dbReference>
<reference evidence="2 3" key="1">
    <citation type="submission" date="2019-04" db="EMBL/GenBank/DDBJ databases">
        <title>Friends and foes A comparative genomics study of 23 Aspergillus species from section Flavi.</title>
        <authorList>
            <consortium name="DOE Joint Genome Institute"/>
            <person name="Kjaerbolling I."/>
            <person name="Vesth T."/>
            <person name="Frisvad J.C."/>
            <person name="Nybo J.L."/>
            <person name="Theobald S."/>
            <person name="Kildgaard S."/>
            <person name="Isbrandt T."/>
            <person name="Kuo A."/>
            <person name="Sato A."/>
            <person name="Lyhne E.K."/>
            <person name="Kogle M.E."/>
            <person name="Wiebenga A."/>
            <person name="Kun R.S."/>
            <person name="Lubbers R.J."/>
            <person name="Makela M.R."/>
            <person name="Barry K."/>
            <person name="Chovatia M."/>
            <person name="Clum A."/>
            <person name="Daum C."/>
            <person name="Haridas S."/>
            <person name="He G."/>
            <person name="LaButti K."/>
            <person name="Lipzen A."/>
            <person name="Mondo S."/>
            <person name="Riley R."/>
            <person name="Salamov A."/>
            <person name="Simmons B.A."/>
            <person name="Magnuson J.K."/>
            <person name="Henrissat B."/>
            <person name="Mortensen U.H."/>
            <person name="Larsen T.O."/>
            <person name="Devries R.P."/>
            <person name="Grigoriev I.V."/>
            <person name="Machida M."/>
            <person name="Baker S.E."/>
            <person name="Andersen M.R."/>
        </authorList>
    </citation>
    <scope>NUCLEOTIDE SEQUENCE [LARGE SCALE GENOMIC DNA]</scope>
    <source>
        <strain evidence="2 3">CBS 151.66</strain>
    </source>
</reference>
<dbReference type="PANTHER" id="PTHR45033:SF2">
    <property type="entry name" value="ZINC-TYPE ALCOHOL DEHYDROGENASE-LIKE PROTEIN C1773.06C"/>
    <property type="match status" value="1"/>
</dbReference>
<evidence type="ECO:0000259" key="1">
    <source>
        <dbReference type="SMART" id="SM00829"/>
    </source>
</evidence>
<feature type="domain" description="Enoyl reductase (ER)" evidence="1">
    <location>
        <begin position="1"/>
        <end position="312"/>
    </location>
</feature>
<dbReference type="SUPFAM" id="SSF51735">
    <property type="entry name" value="NAD(P)-binding Rossmann-fold domains"/>
    <property type="match status" value="1"/>
</dbReference>
<dbReference type="Gene3D" id="3.90.180.10">
    <property type="entry name" value="Medium-chain alcohol dehydrogenases, catalytic domain"/>
    <property type="match status" value="1"/>
</dbReference>
<dbReference type="InterPro" id="IPR011032">
    <property type="entry name" value="GroES-like_sf"/>
</dbReference>
<gene>
    <name evidence="2" type="ORF">BDV29DRAFT_198524</name>
</gene>
<sequence length="321" mass="33546">MYAASLNYRDLVISGPVGINGPITPPIIPGCDGAGIVEAVGSSVRSVRPGDRVVTHVAPKLAETNGDDALAGIADVSACLGQGADGTLQSWGVFSETALVHAPKSLEWLPAATLTCTWATAWNALRGLKGKEAGPGSWVLVQGTGGVSIAALQIGVALGATMVATTSTEEKAARLKALGAAHVVNYRTNPEGWGEEARRLAPSGRGFDFIIDIGGDQTLPHSLTAVKTNGVLLPVGQVGDNTKSVPMSAALLPTCIVRGILAGSRNQLREVIRFIDEKKIFPAIDDVVSELTEAKSAFRRLKEKNHFSKVVIRIDQATTEV</sequence>
<dbReference type="InterPro" id="IPR020843">
    <property type="entry name" value="ER"/>
</dbReference>
<accession>A0A5N5WME8</accession>
<dbReference type="Pfam" id="PF08240">
    <property type="entry name" value="ADH_N"/>
    <property type="match status" value="1"/>
</dbReference>
<keyword evidence="3" id="KW-1185">Reference proteome</keyword>
<name>A0A5N5WME8_9EURO</name>
<dbReference type="CDD" id="cd08276">
    <property type="entry name" value="MDR7"/>
    <property type="match status" value="1"/>
</dbReference>
<dbReference type="InterPro" id="IPR013149">
    <property type="entry name" value="ADH-like_C"/>
</dbReference>